<dbReference type="AlphaFoldDB" id="A0A4R2K7P4"/>
<dbReference type="EMBL" id="SLWW01000015">
    <property type="protein sequence ID" value="TCO69381.1"/>
    <property type="molecule type" value="Genomic_DNA"/>
</dbReference>
<evidence type="ECO:0000313" key="3">
    <source>
        <dbReference type="EMBL" id="TCO69381.1"/>
    </source>
</evidence>
<evidence type="ECO:0000259" key="2">
    <source>
        <dbReference type="Pfam" id="PF03413"/>
    </source>
</evidence>
<feature type="chain" id="PRO_5020976665" evidence="1">
    <location>
        <begin position="21"/>
        <end position="101"/>
    </location>
</feature>
<sequence length="101" mass="11240">MKHSVLLFASALLLAAPAGAERDRDHDRARAALERGEIRPLHVILPGVEDRFDARLLEVELEREDGRLVYEMELITPAGRIVEVLVDAASGDVLEHAFEDD</sequence>
<proteinExistence type="predicted"/>
<dbReference type="Pfam" id="PF03413">
    <property type="entry name" value="PepSY"/>
    <property type="match status" value="1"/>
</dbReference>
<dbReference type="OrthoDB" id="7856745at2"/>
<protein>
    <submittedName>
        <fullName evidence="3">Peptidase YpeB-like protein</fullName>
    </submittedName>
</protein>
<dbReference type="Gene3D" id="3.10.450.40">
    <property type="match status" value="1"/>
</dbReference>
<dbReference type="Proteomes" id="UP000295142">
    <property type="component" value="Unassembled WGS sequence"/>
</dbReference>
<evidence type="ECO:0000313" key="4">
    <source>
        <dbReference type="Proteomes" id="UP000295142"/>
    </source>
</evidence>
<gene>
    <name evidence="3" type="ORF">EV655_11510</name>
</gene>
<organism evidence="3 4">
    <name type="scientific">Rhodovulum euryhalinum</name>
    <dbReference type="NCBI Taxonomy" id="35805"/>
    <lineage>
        <taxon>Bacteria</taxon>
        <taxon>Pseudomonadati</taxon>
        <taxon>Pseudomonadota</taxon>
        <taxon>Alphaproteobacteria</taxon>
        <taxon>Rhodobacterales</taxon>
        <taxon>Paracoccaceae</taxon>
        <taxon>Rhodovulum</taxon>
    </lineage>
</organism>
<name>A0A4R2K7P4_9RHOB</name>
<reference evidence="3 4" key="1">
    <citation type="submission" date="2019-03" db="EMBL/GenBank/DDBJ databases">
        <title>Genomic Encyclopedia of Type Strains, Phase IV (KMG-IV): sequencing the most valuable type-strain genomes for metagenomic binning, comparative biology and taxonomic classification.</title>
        <authorList>
            <person name="Goeker M."/>
        </authorList>
    </citation>
    <scope>NUCLEOTIDE SEQUENCE [LARGE SCALE GENOMIC DNA]</scope>
    <source>
        <strain evidence="3 4">DSM 4868</strain>
    </source>
</reference>
<dbReference type="InterPro" id="IPR025711">
    <property type="entry name" value="PepSY"/>
</dbReference>
<evidence type="ECO:0000256" key="1">
    <source>
        <dbReference type="SAM" id="SignalP"/>
    </source>
</evidence>
<feature type="domain" description="PepSY" evidence="2">
    <location>
        <begin position="49"/>
        <end position="95"/>
    </location>
</feature>
<keyword evidence="1" id="KW-0732">Signal</keyword>
<keyword evidence="4" id="KW-1185">Reference proteome</keyword>
<comment type="caution">
    <text evidence="3">The sequence shown here is derived from an EMBL/GenBank/DDBJ whole genome shotgun (WGS) entry which is preliminary data.</text>
</comment>
<feature type="signal peptide" evidence="1">
    <location>
        <begin position="1"/>
        <end position="20"/>
    </location>
</feature>
<accession>A0A4R2K7P4</accession>